<feature type="compositionally biased region" description="Pro residues" evidence="1">
    <location>
        <begin position="55"/>
        <end position="68"/>
    </location>
</feature>
<dbReference type="Proteomes" id="UP000000933">
    <property type="component" value="Chromosome"/>
</dbReference>
<feature type="region of interest" description="Disordered" evidence="1">
    <location>
        <begin position="49"/>
        <end position="92"/>
    </location>
</feature>
<feature type="transmembrane region" description="Helical" evidence="2">
    <location>
        <begin position="20"/>
        <end position="43"/>
    </location>
</feature>
<reference evidence="3 4" key="1">
    <citation type="journal article" date="2010" name="ISME J.">
        <title>Fine-scale evolution: genomic, phenotypic and ecological differentiation in two coexisting Salinibacter ruber strains.</title>
        <authorList>
            <person name="Pena A."/>
            <person name="Teeling H."/>
            <person name="Huerta-Cepas J."/>
            <person name="Santos F."/>
            <person name="Yarza P."/>
            <person name="Brito-Echeverria J."/>
            <person name="Lucio M."/>
            <person name="Schmitt-Kopplin P."/>
            <person name="Meseguer I."/>
            <person name="Schenowitz C."/>
            <person name="Dossat C."/>
            <person name="Barbe V."/>
            <person name="Dopazo J."/>
            <person name="Rossello-Mora R."/>
            <person name="Schuler M."/>
            <person name="Glockner F.O."/>
            <person name="Amann R."/>
            <person name="Gabaldon T."/>
            <person name="Anton J."/>
        </authorList>
    </citation>
    <scope>NUCLEOTIDE SEQUENCE [LARGE SCALE GENOMIC DNA]</scope>
    <source>
        <strain evidence="3 4">M8</strain>
    </source>
</reference>
<dbReference type="AlphaFoldDB" id="D5H9B7"/>
<reference evidence="4" key="2">
    <citation type="submission" date="2010-04" db="EMBL/GenBank/DDBJ databases">
        <title>Genome sequence of Salinibacter ruber M8.</title>
        <authorList>
            <consortium name="Genoscope"/>
        </authorList>
    </citation>
    <scope>NUCLEOTIDE SEQUENCE [LARGE SCALE GENOMIC DNA]</scope>
    <source>
        <strain evidence="4">M8</strain>
    </source>
</reference>
<accession>D5H9B7</accession>
<name>D5H9B7_SALRM</name>
<dbReference type="KEGG" id="srm:SRM_01701"/>
<dbReference type="HOGENOM" id="CLU_186940_0_0_10"/>
<protein>
    <submittedName>
        <fullName evidence="3">Uncharacterized protein</fullName>
    </submittedName>
</protein>
<keyword evidence="2" id="KW-0472">Membrane</keyword>
<organism evidence="3 4">
    <name type="scientific">Salinibacter ruber (strain M8)</name>
    <dbReference type="NCBI Taxonomy" id="761659"/>
    <lineage>
        <taxon>Bacteria</taxon>
        <taxon>Pseudomonadati</taxon>
        <taxon>Rhodothermota</taxon>
        <taxon>Rhodothermia</taxon>
        <taxon>Rhodothermales</taxon>
        <taxon>Salinibacteraceae</taxon>
        <taxon>Salinibacter</taxon>
    </lineage>
</organism>
<evidence type="ECO:0000313" key="4">
    <source>
        <dbReference type="Proteomes" id="UP000000933"/>
    </source>
</evidence>
<evidence type="ECO:0000313" key="3">
    <source>
        <dbReference type="EMBL" id="CBH24622.1"/>
    </source>
</evidence>
<evidence type="ECO:0000256" key="2">
    <source>
        <dbReference type="SAM" id="Phobius"/>
    </source>
</evidence>
<keyword evidence="2" id="KW-0812">Transmembrane</keyword>
<proteinExistence type="predicted"/>
<evidence type="ECO:0000256" key="1">
    <source>
        <dbReference type="SAM" id="MobiDB-lite"/>
    </source>
</evidence>
<gene>
    <name evidence="3" type="ordered locus">SRM_01701</name>
</gene>
<feature type="compositionally biased region" description="Basic and acidic residues" evidence="1">
    <location>
        <begin position="71"/>
        <end position="92"/>
    </location>
</feature>
<dbReference type="EMBL" id="FP565814">
    <property type="protein sequence ID" value="CBH24622.1"/>
    <property type="molecule type" value="Genomic_DNA"/>
</dbReference>
<sequence>MAPAHGSVPAPVLSPAMNWIYQVLSFFVAFGPIILGTLLWHFIWSDDSGSSGGPPGGPRWHPAPPPPSFSGDRRPQRDRPVRTPDLPERESA</sequence>
<keyword evidence="2" id="KW-1133">Transmembrane helix</keyword>